<gene>
    <name evidence="2" type="ORF">GEM_3065</name>
</gene>
<accession>A0A9W3PAF0</accession>
<name>A0A9W3PAF0_BURCE</name>
<dbReference type="GO" id="GO:0016887">
    <property type="term" value="F:ATP hydrolysis activity"/>
    <property type="evidence" value="ECO:0007669"/>
    <property type="project" value="InterPro"/>
</dbReference>
<evidence type="ECO:0000313" key="3">
    <source>
        <dbReference type="Proteomes" id="UP000032866"/>
    </source>
</evidence>
<keyword evidence="2" id="KW-0378">Hydrolase</keyword>
<dbReference type="SMART" id="SM00382">
    <property type="entry name" value="AAA"/>
    <property type="match status" value="1"/>
</dbReference>
<dbReference type="InterPro" id="IPR003593">
    <property type="entry name" value="AAA+_ATPase"/>
</dbReference>
<evidence type="ECO:0000259" key="1">
    <source>
        <dbReference type="SMART" id="SM00382"/>
    </source>
</evidence>
<dbReference type="EMBL" id="CP003774">
    <property type="protein sequence ID" value="AFQ49461.1"/>
    <property type="molecule type" value="Genomic_DNA"/>
</dbReference>
<dbReference type="EC" id="3.6.1.15" evidence="2"/>
<proteinExistence type="predicted"/>
<dbReference type="RefSeq" id="WP_014898278.1">
    <property type="nucleotide sequence ID" value="NC_018513.1"/>
</dbReference>
<dbReference type="AlphaFoldDB" id="A0A9W3PAF0"/>
<dbReference type="REBASE" id="52328">
    <property type="entry name" value="BceGG4McrBCP"/>
</dbReference>
<dbReference type="PANTHER" id="PTHR37291">
    <property type="entry name" value="5-METHYLCYTOSINE-SPECIFIC RESTRICTION ENZYME B"/>
    <property type="match status" value="1"/>
</dbReference>
<dbReference type="InterPro" id="IPR052934">
    <property type="entry name" value="Methyl-DNA_Rec/Restrict_Enz"/>
</dbReference>
<dbReference type="KEGG" id="bct:GEM_3065"/>
<dbReference type="Gene3D" id="3.40.50.300">
    <property type="entry name" value="P-loop containing nucleotide triphosphate hydrolases"/>
    <property type="match status" value="1"/>
</dbReference>
<dbReference type="InterPro" id="IPR027417">
    <property type="entry name" value="P-loop_NTPase"/>
</dbReference>
<dbReference type="Pfam" id="PF07728">
    <property type="entry name" value="AAA_5"/>
    <property type="match status" value="1"/>
</dbReference>
<sequence>MLEKLEKIRELAAEDLGIPRPETAPSADSPNVMDLASSETGAIADEQLEMVEPDDPVYRRLLELLADGFGGVIFTGPPGTGKSRAARRIAARLAGGDRSRLFFIQFHPAYQYEDFIEAYVPTEQGGFELADKTFLLACRAAIELDDTVVVVLDELSRTDVIRVFGEVLTYLEPSKRGFPFMLASGRESIVPKKLVILATMNPWDRGVEELDLAFERRFAKIALEPDVAALNEMLSGSSLSDLRKQRLERFFLILHRHPNPLCRLGHAYFQTVRDDASLIRLWENQLTFHFDRVLKRSPDELASIRAAWANVIADQNDQT</sequence>
<feature type="domain" description="AAA+ ATPase" evidence="1">
    <location>
        <begin position="68"/>
        <end position="228"/>
    </location>
</feature>
<organism evidence="2 3">
    <name type="scientific">Burkholderia cepacia GG4</name>
    <dbReference type="NCBI Taxonomy" id="1009846"/>
    <lineage>
        <taxon>Bacteria</taxon>
        <taxon>Pseudomonadati</taxon>
        <taxon>Pseudomonadota</taxon>
        <taxon>Betaproteobacteria</taxon>
        <taxon>Burkholderiales</taxon>
        <taxon>Burkholderiaceae</taxon>
        <taxon>Burkholderia</taxon>
        <taxon>Burkholderia cepacia complex</taxon>
    </lineage>
</organism>
<evidence type="ECO:0000313" key="2">
    <source>
        <dbReference type="EMBL" id="AFQ49461.1"/>
    </source>
</evidence>
<dbReference type="SUPFAM" id="SSF52540">
    <property type="entry name" value="P-loop containing nucleoside triphosphate hydrolases"/>
    <property type="match status" value="1"/>
</dbReference>
<dbReference type="PANTHER" id="PTHR37291:SF1">
    <property type="entry name" value="TYPE IV METHYL-DIRECTED RESTRICTION ENZYME ECOKMCRB SUBUNIT"/>
    <property type="match status" value="1"/>
</dbReference>
<protein>
    <submittedName>
        <fullName evidence="2">Atpase</fullName>
        <ecNumber evidence="2">3.6.1.15</ecNumber>
    </submittedName>
</protein>
<reference evidence="2 3" key="1">
    <citation type="journal article" date="2012" name="J. Bacteriol.">
        <title>Complete Genome Sequence of Burkholderia sp. Strain GG4, a Betaproteobacterium That Reduces 3-Oxo-N-Acylhomoserine Lactones and Produces Different N-Acylhomoserine Lactones.</title>
        <authorList>
            <person name="Hong K.W."/>
            <person name="Koh C.L."/>
            <person name="Sam C.K."/>
            <person name="Yin W.F."/>
            <person name="Chan K.G."/>
        </authorList>
    </citation>
    <scope>NUCLEOTIDE SEQUENCE [LARGE SCALE GENOMIC DNA]</scope>
    <source>
        <strain evidence="2 3">GG4</strain>
    </source>
</reference>
<dbReference type="GO" id="GO:0005524">
    <property type="term" value="F:ATP binding"/>
    <property type="evidence" value="ECO:0007669"/>
    <property type="project" value="InterPro"/>
</dbReference>
<dbReference type="InterPro" id="IPR011704">
    <property type="entry name" value="ATPase_dyneun-rel_AAA"/>
</dbReference>
<dbReference type="Proteomes" id="UP000032866">
    <property type="component" value="Chromosome 1"/>
</dbReference>